<dbReference type="AlphaFoldDB" id="A0A328BHZ6"/>
<dbReference type="EMBL" id="QHKM01000003">
    <property type="protein sequence ID" value="RAK67102.1"/>
    <property type="molecule type" value="Genomic_DNA"/>
</dbReference>
<evidence type="ECO:0000313" key="2">
    <source>
        <dbReference type="EMBL" id="RAK67102.1"/>
    </source>
</evidence>
<gene>
    <name evidence="2" type="ORF">DLM85_12960</name>
</gene>
<accession>A0A328BHZ6</accession>
<reference evidence="3" key="1">
    <citation type="submission" date="2018-05" db="EMBL/GenBank/DDBJ databases">
        <authorList>
            <person name="Nie L."/>
        </authorList>
    </citation>
    <scope>NUCLEOTIDE SEQUENCE [LARGE SCALE GENOMIC DNA]</scope>
    <source>
        <strain evidence="3">NL</strain>
    </source>
</reference>
<keyword evidence="3" id="KW-1185">Reference proteome</keyword>
<dbReference type="Proteomes" id="UP000248553">
    <property type="component" value="Unassembled WGS sequence"/>
</dbReference>
<evidence type="ECO:0000313" key="3">
    <source>
        <dbReference type="Proteomes" id="UP000248553"/>
    </source>
</evidence>
<comment type="caution">
    <text evidence="2">The sequence shown here is derived from an EMBL/GenBank/DDBJ whole genome shotgun (WGS) entry which is preliminary data.</text>
</comment>
<feature type="region of interest" description="Disordered" evidence="1">
    <location>
        <begin position="1"/>
        <end position="22"/>
    </location>
</feature>
<sequence>MRGPLGPALPPVAHPRYTKNNPGRWVDTSADWRIQERSSLATPLTTGALLQWQEHNFSYARLRVDEYQRLYLDMRFDWPADTYYGQEELQATEADAAACEGLYLAEFRRYSDDTAELVVKQVPGFAGSLTLVLQGVTAEDWQRLQSQASKCYRWIAE</sequence>
<proteinExistence type="predicted"/>
<protein>
    <submittedName>
        <fullName evidence="2">Uncharacterized protein</fullName>
    </submittedName>
</protein>
<name>A0A328BHZ6_9BACT</name>
<organism evidence="2 3">
    <name type="scientific">Hymenobacter edaphi</name>
    <dbReference type="NCBI Taxonomy" id="2211146"/>
    <lineage>
        <taxon>Bacteria</taxon>
        <taxon>Pseudomonadati</taxon>
        <taxon>Bacteroidota</taxon>
        <taxon>Cytophagia</taxon>
        <taxon>Cytophagales</taxon>
        <taxon>Hymenobacteraceae</taxon>
        <taxon>Hymenobacter</taxon>
    </lineage>
</organism>
<evidence type="ECO:0000256" key="1">
    <source>
        <dbReference type="SAM" id="MobiDB-lite"/>
    </source>
</evidence>